<dbReference type="EMBL" id="BPLQ01015475">
    <property type="protein sequence ID" value="GIY88290.1"/>
    <property type="molecule type" value="Genomic_DNA"/>
</dbReference>
<dbReference type="AlphaFoldDB" id="A0AAV4X2R2"/>
<protein>
    <submittedName>
        <fullName evidence="1">Uncharacterized protein</fullName>
    </submittedName>
</protein>
<evidence type="ECO:0000313" key="1">
    <source>
        <dbReference type="EMBL" id="GIY88290.1"/>
    </source>
</evidence>
<dbReference type="Proteomes" id="UP001054837">
    <property type="component" value="Unassembled WGS sequence"/>
</dbReference>
<sequence>MRSKNETQSSSLQILEEDVALQLPRDVTKCCTGRYFVRDRCFILDFLSRVSLFRRRCVGRDSISSEFFRTLIPLTSQGAKRNLTERKTP</sequence>
<name>A0AAV4X2R2_9ARAC</name>
<organism evidence="1 2">
    <name type="scientific">Caerostris darwini</name>
    <dbReference type="NCBI Taxonomy" id="1538125"/>
    <lineage>
        <taxon>Eukaryota</taxon>
        <taxon>Metazoa</taxon>
        <taxon>Ecdysozoa</taxon>
        <taxon>Arthropoda</taxon>
        <taxon>Chelicerata</taxon>
        <taxon>Arachnida</taxon>
        <taxon>Araneae</taxon>
        <taxon>Araneomorphae</taxon>
        <taxon>Entelegynae</taxon>
        <taxon>Araneoidea</taxon>
        <taxon>Araneidae</taxon>
        <taxon>Caerostris</taxon>
    </lineage>
</organism>
<keyword evidence="2" id="KW-1185">Reference proteome</keyword>
<reference evidence="1 2" key="1">
    <citation type="submission" date="2021-06" db="EMBL/GenBank/DDBJ databases">
        <title>Caerostris darwini draft genome.</title>
        <authorList>
            <person name="Kono N."/>
            <person name="Arakawa K."/>
        </authorList>
    </citation>
    <scope>NUCLEOTIDE SEQUENCE [LARGE SCALE GENOMIC DNA]</scope>
</reference>
<gene>
    <name evidence="1" type="ORF">CDAR_553131</name>
</gene>
<accession>A0AAV4X2R2</accession>
<comment type="caution">
    <text evidence="1">The sequence shown here is derived from an EMBL/GenBank/DDBJ whole genome shotgun (WGS) entry which is preliminary data.</text>
</comment>
<evidence type="ECO:0000313" key="2">
    <source>
        <dbReference type="Proteomes" id="UP001054837"/>
    </source>
</evidence>
<proteinExistence type="predicted"/>